<evidence type="ECO:0000259" key="1">
    <source>
        <dbReference type="Pfam" id="PF13847"/>
    </source>
</evidence>
<protein>
    <recommendedName>
        <fullName evidence="1">Methyltransferase domain-containing protein</fullName>
    </recommendedName>
</protein>
<dbReference type="InterPro" id="IPR025714">
    <property type="entry name" value="Methyltranfer_dom"/>
</dbReference>
<dbReference type="Proteomes" id="UP001152562">
    <property type="component" value="Unassembled WGS sequence"/>
</dbReference>
<gene>
    <name evidence="2" type="ORF">PIBRA_LOCUS6068</name>
</gene>
<dbReference type="SUPFAM" id="SSF53335">
    <property type="entry name" value="S-adenosyl-L-methionine-dependent methyltransferases"/>
    <property type="match status" value="1"/>
</dbReference>
<dbReference type="AlphaFoldDB" id="A0A9P0XC27"/>
<dbReference type="Gene3D" id="3.40.50.150">
    <property type="entry name" value="Vaccinia Virus protein VP39"/>
    <property type="match status" value="1"/>
</dbReference>
<comment type="caution">
    <text evidence="2">The sequence shown here is derived from an EMBL/GenBank/DDBJ whole genome shotgun (WGS) entry which is preliminary data.</text>
</comment>
<dbReference type="PANTHER" id="PTHR43861">
    <property type="entry name" value="TRANS-ACONITATE 2-METHYLTRANSFERASE-RELATED"/>
    <property type="match status" value="1"/>
</dbReference>
<sequence length="241" mass="28102">MDSTVLDIGCGDGSLTTKIFKEIIPNCKTITGCDISEDMIRFANEHFASDRVNFTTLNIEGELPDQLRERFNHAISFFAINWCRRQETTFQNIYDILKDQGSCFAIIVEKFTLFDAYRNLANTEKWKQWVIDVEKYISPYHDSQDSLKEMQHLLGKIGFTIKKLEHKTIVHDYEKQENLKGALMSVVPFKIPDELYDDFFIDLSKEIQMLDTKKYNYKKSTNDSVLNVQILVLYAEKSSYV</sequence>
<evidence type="ECO:0000313" key="3">
    <source>
        <dbReference type="Proteomes" id="UP001152562"/>
    </source>
</evidence>
<evidence type="ECO:0000313" key="2">
    <source>
        <dbReference type="EMBL" id="CAH4029307.1"/>
    </source>
</evidence>
<proteinExistence type="predicted"/>
<name>A0A9P0XC27_PIEBR</name>
<dbReference type="Pfam" id="PF13847">
    <property type="entry name" value="Methyltransf_31"/>
    <property type="match status" value="1"/>
</dbReference>
<dbReference type="CDD" id="cd02440">
    <property type="entry name" value="AdoMet_MTases"/>
    <property type="match status" value="1"/>
</dbReference>
<organism evidence="2 3">
    <name type="scientific">Pieris brassicae</name>
    <name type="common">White butterfly</name>
    <name type="synonym">Large white butterfly</name>
    <dbReference type="NCBI Taxonomy" id="7116"/>
    <lineage>
        <taxon>Eukaryota</taxon>
        <taxon>Metazoa</taxon>
        <taxon>Ecdysozoa</taxon>
        <taxon>Arthropoda</taxon>
        <taxon>Hexapoda</taxon>
        <taxon>Insecta</taxon>
        <taxon>Pterygota</taxon>
        <taxon>Neoptera</taxon>
        <taxon>Endopterygota</taxon>
        <taxon>Lepidoptera</taxon>
        <taxon>Glossata</taxon>
        <taxon>Ditrysia</taxon>
        <taxon>Papilionoidea</taxon>
        <taxon>Pieridae</taxon>
        <taxon>Pierinae</taxon>
        <taxon>Pieris</taxon>
    </lineage>
</organism>
<reference evidence="2" key="1">
    <citation type="submission" date="2022-05" db="EMBL/GenBank/DDBJ databases">
        <authorList>
            <person name="Okamura Y."/>
        </authorList>
    </citation>
    <scope>NUCLEOTIDE SEQUENCE</scope>
</reference>
<dbReference type="EMBL" id="CALOZG010000008">
    <property type="protein sequence ID" value="CAH4029307.1"/>
    <property type="molecule type" value="Genomic_DNA"/>
</dbReference>
<dbReference type="InterPro" id="IPR029063">
    <property type="entry name" value="SAM-dependent_MTases_sf"/>
</dbReference>
<accession>A0A9P0XC27</accession>
<dbReference type="PANTHER" id="PTHR43861:SF1">
    <property type="entry name" value="TRANS-ACONITATE 2-METHYLTRANSFERASE"/>
    <property type="match status" value="1"/>
</dbReference>
<keyword evidence="3" id="KW-1185">Reference proteome</keyword>
<feature type="domain" description="Methyltransferase" evidence="1">
    <location>
        <begin position="3"/>
        <end position="109"/>
    </location>
</feature>